<dbReference type="GO" id="GO:0008483">
    <property type="term" value="F:transaminase activity"/>
    <property type="evidence" value="ECO:0007669"/>
    <property type="project" value="UniProtKB-KW"/>
</dbReference>
<proteinExistence type="inferred from homology"/>
<evidence type="ECO:0000256" key="1">
    <source>
        <dbReference type="ARBA" id="ARBA00001933"/>
    </source>
</evidence>
<evidence type="ECO:0000256" key="3">
    <source>
        <dbReference type="ARBA" id="ARBA00012753"/>
    </source>
</evidence>
<dbReference type="InterPro" id="IPR015424">
    <property type="entry name" value="PyrdxlP-dep_Trfase"/>
</dbReference>
<dbReference type="EMBL" id="JASJEV010000001">
    <property type="protein sequence ID" value="MDJ1156706.1"/>
    <property type="molecule type" value="Genomic_DNA"/>
</dbReference>
<dbReference type="Pfam" id="PF00155">
    <property type="entry name" value="Aminotran_1_2"/>
    <property type="match status" value="1"/>
</dbReference>
<dbReference type="CDD" id="cd00609">
    <property type="entry name" value="AAT_like"/>
    <property type="match status" value="1"/>
</dbReference>
<comment type="cofactor">
    <cofactor evidence="1">
        <name>pyridoxal 5'-phosphate</name>
        <dbReference type="ChEBI" id="CHEBI:597326"/>
    </cofactor>
</comment>
<keyword evidence="5" id="KW-0808">Transferase</keyword>
<reference evidence="9 10" key="1">
    <citation type="submission" date="2023-05" db="EMBL/GenBank/DDBJ databases">
        <title>Chelatococcus sp. nov., a moderately thermophilic bacterium isolated from hot spring microbial mat.</title>
        <authorList>
            <person name="Hu C.-J."/>
            <person name="Li W.-J."/>
        </authorList>
    </citation>
    <scope>NUCLEOTIDE SEQUENCE [LARGE SCALE GENOMIC DNA]</scope>
    <source>
        <strain evidence="9 10">SYSU G07232</strain>
    </source>
</reference>
<evidence type="ECO:0000256" key="7">
    <source>
        <dbReference type="ARBA" id="ARBA00049185"/>
    </source>
</evidence>
<name>A0ABT7ABF5_9HYPH</name>
<comment type="catalytic activity">
    <reaction evidence="7">
        <text>L-aspartate + 2-oxoglutarate = oxaloacetate + L-glutamate</text>
        <dbReference type="Rhea" id="RHEA:21824"/>
        <dbReference type="ChEBI" id="CHEBI:16452"/>
        <dbReference type="ChEBI" id="CHEBI:16810"/>
        <dbReference type="ChEBI" id="CHEBI:29985"/>
        <dbReference type="ChEBI" id="CHEBI:29991"/>
        <dbReference type="EC" id="2.6.1.1"/>
    </reaction>
</comment>
<sequence>MRSLPTNAPSPARLVAARAAGVSPFLAMDVLSAAKAKERRGEQVVHMEVGQPSAPAPRLAREAASAALARGHIGYTEALGIPSLRERIASHYGETYGVEVPPERIVVTTGSSAGFVLAFLSLFEPGARVAITAPGYPAYRNIFGALGIEVVPVPVGPSTRWVMDGDAVARMHAERPLAGVLIMSPANPTGTMMSRQALASLAAKCRELGIWLVSDEIYHGLTYEAPAETALRFDDETVVVNSFSKYYCMTGWRIGWLVVPDALVRPIERLAQNLYISPPYLSQVAAEAAFSAVEELEAVKAGYAANRAMLLEELPRIGLGEGPSVDGAFYAYIDVTRFTNDSAEFCRRMLNEAGVAATPGLDFDLERGARYLRLSFAGSHEDCREAIARLRGWLA</sequence>
<comment type="similarity">
    <text evidence="2">Belongs to the class-I pyridoxal-phosphate-dependent aminotransferase family.</text>
</comment>
<evidence type="ECO:0000256" key="5">
    <source>
        <dbReference type="ARBA" id="ARBA00022679"/>
    </source>
</evidence>
<dbReference type="InterPro" id="IPR004839">
    <property type="entry name" value="Aminotransferase_I/II_large"/>
</dbReference>
<dbReference type="InterPro" id="IPR015421">
    <property type="entry name" value="PyrdxlP-dep_Trfase_major"/>
</dbReference>
<evidence type="ECO:0000313" key="10">
    <source>
        <dbReference type="Proteomes" id="UP001321492"/>
    </source>
</evidence>
<evidence type="ECO:0000256" key="6">
    <source>
        <dbReference type="ARBA" id="ARBA00022898"/>
    </source>
</evidence>
<evidence type="ECO:0000256" key="4">
    <source>
        <dbReference type="ARBA" id="ARBA00022576"/>
    </source>
</evidence>
<organism evidence="9 10">
    <name type="scientific">Chelatococcus albus</name>
    <dbReference type="NCBI Taxonomy" id="3047466"/>
    <lineage>
        <taxon>Bacteria</taxon>
        <taxon>Pseudomonadati</taxon>
        <taxon>Pseudomonadota</taxon>
        <taxon>Alphaproteobacteria</taxon>
        <taxon>Hyphomicrobiales</taxon>
        <taxon>Chelatococcaceae</taxon>
        <taxon>Chelatococcus</taxon>
    </lineage>
</organism>
<evidence type="ECO:0000256" key="2">
    <source>
        <dbReference type="ARBA" id="ARBA00007441"/>
    </source>
</evidence>
<dbReference type="Gene3D" id="3.40.640.10">
    <property type="entry name" value="Type I PLP-dependent aspartate aminotransferase-like (Major domain)"/>
    <property type="match status" value="1"/>
</dbReference>
<keyword evidence="10" id="KW-1185">Reference proteome</keyword>
<dbReference type="PANTHER" id="PTHR46383:SF2">
    <property type="entry name" value="AMINOTRANSFERASE"/>
    <property type="match status" value="1"/>
</dbReference>
<gene>
    <name evidence="9" type="ORF">QNA08_00385</name>
</gene>
<keyword evidence="4 9" id="KW-0032">Aminotransferase</keyword>
<keyword evidence="6" id="KW-0663">Pyridoxal phosphate</keyword>
<evidence type="ECO:0000259" key="8">
    <source>
        <dbReference type="Pfam" id="PF00155"/>
    </source>
</evidence>
<feature type="domain" description="Aminotransferase class I/classII large" evidence="8">
    <location>
        <begin position="44"/>
        <end position="390"/>
    </location>
</feature>
<dbReference type="EC" id="2.6.1.1" evidence="3"/>
<dbReference type="RefSeq" id="WP_283738710.1">
    <property type="nucleotide sequence ID" value="NZ_JASJEV010000001.1"/>
</dbReference>
<dbReference type="SUPFAM" id="SSF53383">
    <property type="entry name" value="PLP-dependent transferases"/>
    <property type="match status" value="1"/>
</dbReference>
<dbReference type="InterPro" id="IPR050596">
    <property type="entry name" value="AspAT/PAT-like"/>
</dbReference>
<evidence type="ECO:0000313" key="9">
    <source>
        <dbReference type="EMBL" id="MDJ1156706.1"/>
    </source>
</evidence>
<comment type="caution">
    <text evidence="9">The sequence shown here is derived from an EMBL/GenBank/DDBJ whole genome shotgun (WGS) entry which is preliminary data.</text>
</comment>
<protein>
    <recommendedName>
        <fullName evidence="3">aspartate transaminase</fullName>
        <ecNumber evidence="3">2.6.1.1</ecNumber>
    </recommendedName>
</protein>
<dbReference type="Proteomes" id="UP001321492">
    <property type="component" value="Unassembled WGS sequence"/>
</dbReference>
<dbReference type="PANTHER" id="PTHR46383">
    <property type="entry name" value="ASPARTATE AMINOTRANSFERASE"/>
    <property type="match status" value="1"/>
</dbReference>
<accession>A0ABT7ABF5</accession>